<evidence type="ECO:0000256" key="1">
    <source>
        <dbReference type="SAM" id="MobiDB-lite"/>
    </source>
</evidence>
<protein>
    <submittedName>
        <fullName evidence="2">Uncharacterized protein</fullName>
    </submittedName>
</protein>
<dbReference type="EMBL" id="BQXS01001014">
    <property type="protein sequence ID" value="GKT29961.1"/>
    <property type="molecule type" value="Genomic_DNA"/>
</dbReference>
<feature type="non-terminal residue" evidence="2">
    <location>
        <position position="1"/>
    </location>
</feature>
<feature type="compositionally biased region" description="Basic and acidic residues" evidence="1">
    <location>
        <begin position="83"/>
        <end position="100"/>
    </location>
</feature>
<feature type="region of interest" description="Disordered" evidence="1">
    <location>
        <begin position="17"/>
        <end position="138"/>
    </location>
</feature>
<feature type="non-terminal residue" evidence="2">
    <location>
        <position position="264"/>
    </location>
</feature>
<feature type="compositionally biased region" description="Low complexity" evidence="1">
    <location>
        <begin position="23"/>
        <end position="64"/>
    </location>
</feature>
<comment type="caution">
    <text evidence="2">The sequence shown here is derived from an EMBL/GenBank/DDBJ whole genome shotgun (WGS) entry which is preliminary data.</text>
</comment>
<gene>
    <name evidence="2" type="ORF">ADUPG1_001317</name>
</gene>
<sequence>GASRSYIVFKEKILIDSPPIPVPVSSIDEAGDKSTPVSPVSPISPSKDISTKSSSSSSSSSSSTKLLYKTQQHMFPLFLPPKPSEREKSVIKQLRGEEKKRERKKREREKEKSLGNNSSSSSLSSVSDKGDESELIHASDDSSISFSSAIHVPSNKKEEFSLVFPVKVELPVQLSRDISGGIEGGVQDLFLEHNRSDLFLLRTPDKVGMKNSDHHTPEVFTVDCVFSEQRFTPRSFTLPSVPSVHSLQRAYYEWRASSRDKEEE</sequence>
<name>A0ABQ5KDG7_9EUKA</name>
<evidence type="ECO:0000313" key="2">
    <source>
        <dbReference type="EMBL" id="GKT29961.1"/>
    </source>
</evidence>
<feature type="compositionally biased region" description="Basic and acidic residues" evidence="1">
    <location>
        <begin position="128"/>
        <end position="138"/>
    </location>
</feature>
<feature type="compositionally biased region" description="Low complexity" evidence="1">
    <location>
        <begin position="114"/>
        <end position="127"/>
    </location>
</feature>
<proteinExistence type="predicted"/>
<organism evidence="2 3">
    <name type="scientific">Aduncisulcus paluster</name>
    <dbReference type="NCBI Taxonomy" id="2918883"/>
    <lineage>
        <taxon>Eukaryota</taxon>
        <taxon>Metamonada</taxon>
        <taxon>Carpediemonas-like organisms</taxon>
        <taxon>Aduncisulcus</taxon>
    </lineage>
</organism>
<keyword evidence="3" id="KW-1185">Reference proteome</keyword>
<reference evidence="2" key="1">
    <citation type="submission" date="2022-03" db="EMBL/GenBank/DDBJ databases">
        <title>Draft genome sequence of Aduncisulcus paluster, a free-living microaerophilic Fornicata.</title>
        <authorList>
            <person name="Yuyama I."/>
            <person name="Kume K."/>
            <person name="Tamura T."/>
            <person name="Inagaki Y."/>
            <person name="Hashimoto T."/>
        </authorList>
    </citation>
    <scope>NUCLEOTIDE SEQUENCE</scope>
    <source>
        <strain evidence="2">NY0171</strain>
    </source>
</reference>
<evidence type="ECO:0000313" key="3">
    <source>
        <dbReference type="Proteomes" id="UP001057375"/>
    </source>
</evidence>
<dbReference type="Proteomes" id="UP001057375">
    <property type="component" value="Unassembled WGS sequence"/>
</dbReference>
<accession>A0ABQ5KDG7</accession>